<name>A0A371G066_MUCPR</name>
<dbReference type="EMBL" id="QJKJ01007195">
    <property type="protein sequence ID" value="RDX83947.1"/>
    <property type="molecule type" value="Genomic_DNA"/>
</dbReference>
<gene>
    <name evidence="1" type="ORF">CR513_35080</name>
</gene>
<comment type="caution">
    <text evidence="1">The sequence shown here is derived from an EMBL/GenBank/DDBJ whole genome shotgun (WGS) entry which is preliminary data.</text>
</comment>
<dbReference type="AlphaFoldDB" id="A0A371G066"/>
<evidence type="ECO:0000313" key="1">
    <source>
        <dbReference type="EMBL" id="RDX83947.1"/>
    </source>
</evidence>
<dbReference type="Proteomes" id="UP000257109">
    <property type="component" value="Unassembled WGS sequence"/>
</dbReference>
<organism evidence="1 2">
    <name type="scientific">Mucuna pruriens</name>
    <name type="common">Velvet bean</name>
    <name type="synonym">Dolichos pruriens</name>
    <dbReference type="NCBI Taxonomy" id="157652"/>
    <lineage>
        <taxon>Eukaryota</taxon>
        <taxon>Viridiplantae</taxon>
        <taxon>Streptophyta</taxon>
        <taxon>Embryophyta</taxon>
        <taxon>Tracheophyta</taxon>
        <taxon>Spermatophyta</taxon>
        <taxon>Magnoliopsida</taxon>
        <taxon>eudicotyledons</taxon>
        <taxon>Gunneridae</taxon>
        <taxon>Pentapetalae</taxon>
        <taxon>rosids</taxon>
        <taxon>fabids</taxon>
        <taxon>Fabales</taxon>
        <taxon>Fabaceae</taxon>
        <taxon>Papilionoideae</taxon>
        <taxon>50 kb inversion clade</taxon>
        <taxon>NPAAA clade</taxon>
        <taxon>indigoferoid/millettioid clade</taxon>
        <taxon>Phaseoleae</taxon>
        <taxon>Mucuna</taxon>
    </lineage>
</organism>
<proteinExistence type="predicted"/>
<evidence type="ECO:0000313" key="2">
    <source>
        <dbReference type="Proteomes" id="UP000257109"/>
    </source>
</evidence>
<feature type="non-terminal residue" evidence="1">
    <location>
        <position position="1"/>
    </location>
</feature>
<protein>
    <submittedName>
        <fullName evidence="1">Uncharacterized protein</fullName>
    </submittedName>
</protein>
<keyword evidence="2" id="KW-1185">Reference proteome</keyword>
<dbReference type="OrthoDB" id="851862at2759"/>
<accession>A0A371G066</accession>
<reference evidence="1" key="1">
    <citation type="submission" date="2018-05" db="EMBL/GenBank/DDBJ databases">
        <title>Draft genome of Mucuna pruriens seed.</title>
        <authorList>
            <person name="Nnadi N.E."/>
            <person name="Vos R."/>
            <person name="Hasami M.H."/>
            <person name="Devisetty U.K."/>
            <person name="Aguiy J.C."/>
        </authorList>
    </citation>
    <scope>NUCLEOTIDE SEQUENCE [LARGE SCALE GENOMIC DNA]</scope>
    <source>
        <strain evidence="1">JCA_2017</strain>
    </source>
</reference>
<sequence length="104" mass="11174">LLIQYFYEGLILMDRSMIDIASGGALMSKTPFATRNLINIYQFGVKGLTSHILYTLQGLKMGISDISSLSKGHLGPSKESLGSGEAIPARSIPSRIGRLYSPAA</sequence>